<feature type="region of interest" description="Disordered" evidence="1">
    <location>
        <begin position="772"/>
        <end position="791"/>
    </location>
</feature>
<organism evidence="2 3">
    <name type="scientific">Aspergillus brasiliensis (strain CBS 101740 / IMI 381727 / IBT 21946)</name>
    <dbReference type="NCBI Taxonomy" id="767769"/>
    <lineage>
        <taxon>Eukaryota</taxon>
        <taxon>Fungi</taxon>
        <taxon>Dikarya</taxon>
        <taxon>Ascomycota</taxon>
        <taxon>Pezizomycotina</taxon>
        <taxon>Eurotiomycetes</taxon>
        <taxon>Eurotiomycetidae</taxon>
        <taxon>Eurotiales</taxon>
        <taxon>Aspergillaceae</taxon>
        <taxon>Aspergillus</taxon>
        <taxon>Aspergillus subgen. Circumdati</taxon>
    </lineage>
</organism>
<feature type="compositionally biased region" description="Polar residues" evidence="1">
    <location>
        <begin position="338"/>
        <end position="358"/>
    </location>
</feature>
<evidence type="ECO:0000313" key="2">
    <source>
        <dbReference type="EMBL" id="OJJ72833.1"/>
    </source>
</evidence>
<feature type="compositionally biased region" description="Low complexity" evidence="1">
    <location>
        <begin position="115"/>
        <end position="136"/>
    </location>
</feature>
<dbReference type="OMA" id="DERTMDY"/>
<feature type="region of interest" description="Disordered" evidence="1">
    <location>
        <begin position="406"/>
        <end position="519"/>
    </location>
</feature>
<keyword evidence="3" id="KW-1185">Reference proteome</keyword>
<feature type="compositionally biased region" description="Polar residues" evidence="1">
    <location>
        <begin position="45"/>
        <end position="57"/>
    </location>
</feature>
<reference evidence="3" key="1">
    <citation type="journal article" date="2017" name="Genome Biol.">
        <title>Comparative genomics reveals high biological diversity and specific adaptations in the industrially and medically important fungal genus Aspergillus.</title>
        <authorList>
            <person name="de Vries R.P."/>
            <person name="Riley R."/>
            <person name="Wiebenga A."/>
            <person name="Aguilar-Osorio G."/>
            <person name="Amillis S."/>
            <person name="Uchima C.A."/>
            <person name="Anderluh G."/>
            <person name="Asadollahi M."/>
            <person name="Askin M."/>
            <person name="Barry K."/>
            <person name="Battaglia E."/>
            <person name="Bayram O."/>
            <person name="Benocci T."/>
            <person name="Braus-Stromeyer S.A."/>
            <person name="Caldana C."/>
            <person name="Canovas D."/>
            <person name="Cerqueira G.C."/>
            <person name="Chen F."/>
            <person name="Chen W."/>
            <person name="Choi C."/>
            <person name="Clum A."/>
            <person name="Dos Santos R.A."/>
            <person name="Damasio A.R."/>
            <person name="Diallinas G."/>
            <person name="Emri T."/>
            <person name="Fekete E."/>
            <person name="Flipphi M."/>
            <person name="Freyberg S."/>
            <person name="Gallo A."/>
            <person name="Gournas C."/>
            <person name="Habgood R."/>
            <person name="Hainaut M."/>
            <person name="Harispe M.L."/>
            <person name="Henrissat B."/>
            <person name="Hilden K.S."/>
            <person name="Hope R."/>
            <person name="Hossain A."/>
            <person name="Karabika E."/>
            <person name="Karaffa L."/>
            <person name="Karanyi Z."/>
            <person name="Krasevec N."/>
            <person name="Kuo A."/>
            <person name="Kusch H."/>
            <person name="LaButti K."/>
            <person name="Lagendijk E.L."/>
            <person name="Lapidus A."/>
            <person name="Levasseur A."/>
            <person name="Lindquist E."/>
            <person name="Lipzen A."/>
            <person name="Logrieco A.F."/>
            <person name="MacCabe A."/>
            <person name="Maekelae M.R."/>
            <person name="Malavazi I."/>
            <person name="Melin P."/>
            <person name="Meyer V."/>
            <person name="Mielnichuk N."/>
            <person name="Miskei M."/>
            <person name="Molnar A.P."/>
            <person name="Mule G."/>
            <person name="Ngan C.Y."/>
            <person name="Orejas M."/>
            <person name="Orosz E."/>
            <person name="Ouedraogo J.P."/>
            <person name="Overkamp K.M."/>
            <person name="Park H.-S."/>
            <person name="Perrone G."/>
            <person name="Piumi F."/>
            <person name="Punt P.J."/>
            <person name="Ram A.F."/>
            <person name="Ramon A."/>
            <person name="Rauscher S."/>
            <person name="Record E."/>
            <person name="Riano-Pachon D.M."/>
            <person name="Robert V."/>
            <person name="Roehrig J."/>
            <person name="Ruller R."/>
            <person name="Salamov A."/>
            <person name="Salih N.S."/>
            <person name="Samson R.A."/>
            <person name="Sandor E."/>
            <person name="Sanguinetti M."/>
            <person name="Schuetze T."/>
            <person name="Sepcic K."/>
            <person name="Shelest E."/>
            <person name="Sherlock G."/>
            <person name="Sophianopoulou V."/>
            <person name="Squina F.M."/>
            <person name="Sun H."/>
            <person name="Susca A."/>
            <person name="Todd R.B."/>
            <person name="Tsang A."/>
            <person name="Unkles S.E."/>
            <person name="van de Wiele N."/>
            <person name="van Rossen-Uffink D."/>
            <person name="Oliveira J.V."/>
            <person name="Vesth T.C."/>
            <person name="Visser J."/>
            <person name="Yu J.-H."/>
            <person name="Zhou M."/>
            <person name="Andersen M.R."/>
            <person name="Archer D.B."/>
            <person name="Baker S.E."/>
            <person name="Benoit I."/>
            <person name="Brakhage A.A."/>
            <person name="Braus G.H."/>
            <person name="Fischer R."/>
            <person name="Frisvad J.C."/>
            <person name="Goldman G.H."/>
            <person name="Houbraken J."/>
            <person name="Oakley B."/>
            <person name="Pocsi I."/>
            <person name="Scazzocchio C."/>
            <person name="Seiboth B."/>
            <person name="vanKuyk P.A."/>
            <person name="Wortman J."/>
            <person name="Dyer P.S."/>
            <person name="Grigoriev I.V."/>
        </authorList>
    </citation>
    <scope>NUCLEOTIDE SEQUENCE [LARGE SCALE GENOMIC DNA]</scope>
    <source>
        <strain evidence="3">CBS 101740 / IMI 381727 / IBT 21946</strain>
    </source>
</reference>
<dbReference type="EMBL" id="KV878683">
    <property type="protein sequence ID" value="OJJ72833.1"/>
    <property type="molecule type" value="Genomic_DNA"/>
</dbReference>
<feature type="compositionally biased region" description="Basic and acidic residues" evidence="1">
    <location>
        <begin position="278"/>
        <end position="304"/>
    </location>
</feature>
<feature type="region of interest" description="Disordered" evidence="1">
    <location>
        <begin position="1"/>
        <end position="376"/>
    </location>
</feature>
<feature type="compositionally biased region" description="Basic and acidic residues" evidence="1">
    <location>
        <begin position="168"/>
        <end position="181"/>
    </location>
</feature>
<feature type="compositionally biased region" description="Polar residues" evidence="1">
    <location>
        <begin position="76"/>
        <end position="95"/>
    </location>
</feature>
<sequence>MPGLEVVNTSLASPGHLDPPQLRAHKSLRRRPNVLWGPPAIEATPQAQHGRPSNGTPSAAAPVRPLTPPGIAQSDDLLSSGTSTPKATSSYSVNGAVTPKPSHPPTPETTPPRVAPSAPRPGLSHFGLSSSSSSHAESFRTAYEMISDAETETPRRSTQSLPSRQRSLRRDEPADYDERGSGDSTPVPDPRTQRLQSSVMEIPAQREMEEDAEITLLPPRRKRSTRSGAPKVRTADTEQGYDLNGREAQNTKAPPARSNLRESVRDVQEPVGGLSIEQFREEIGWPRAEDQPNSVEHDDARRLSDVSMSSSTVEVMIIDAPKSTRRSLRHTDKRGSLRSASSPFPNPEHASTTSSSADSQHRLVHKAGRITESDRKSIASEISFSGASSVNTQQQNVDVVPVVVIPERRSSLKSSTSTSRNTSQSRSRHSSRQGPSASSSRPGSREPPRQKRTSDTTASSTRPAESRGRNSGRPSIPARSSSLSAPTSRNNSRTTSLTSESLRDHAMSTEQGTHDRVAEQPHLAKAKTIARETAHDTAEASKTQSIIIGVEDMSHLRPPSMPYTQISIPSSSPGLIEVSEARTVVFFPHNNESLLLVDPQAQSTQRGQHAGVDYPELYQHRMEESPTQRYEMTSPLKNPRQPPKPPICQVVPPTPVQDVDRQPGGAGYTNEPSKRRGRRFGPGRRPWLVRPRSDSFNSFVRSLSLTSVKNRKAGKDIDGRQQPFWRPRRFWEDSEPEEESPREAPRSPAPNPESSDLVIKNSLGMPQQRVVFEGPALRSPGARRRPEQASRHIANRSTLVGSQVFSPEAFCSQTSLHHQRFRSLSWWRLRLRTNKIRNIRKRVRRTWQRHAEHRREAKREKLKQSISGAVLMESSTQLRIPE</sequence>
<evidence type="ECO:0000256" key="1">
    <source>
        <dbReference type="SAM" id="MobiDB-lite"/>
    </source>
</evidence>
<dbReference type="RefSeq" id="XP_067480081.1">
    <property type="nucleotide sequence ID" value="XM_067617599.1"/>
</dbReference>
<feature type="compositionally biased region" description="Low complexity" evidence="1">
    <location>
        <begin position="156"/>
        <end position="165"/>
    </location>
</feature>
<feature type="compositionally biased region" description="Pro residues" evidence="1">
    <location>
        <begin position="101"/>
        <end position="114"/>
    </location>
</feature>
<feature type="compositionally biased region" description="Basic and acidic residues" evidence="1">
    <location>
        <begin position="259"/>
        <end position="268"/>
    </location>
</feature>
<name>A0A1L9UM56_ASPBC</name>
<feature type="compositionally biased region" description="Low complexity" evidence="1">
    <location>
        <begin position="487"/>
        <end position="500"/>
    </location>
</feature>
<feature type="compositionally biased region" description="Basic and acidic residues" evidence="1">
    <location>
        <begin position="501"/>
        <end position="519"/>
    </location>
</feature>
<dbReference type="Proteomes" id="UP000184499">
    <property type="component" value="Unassembled WGS sequence"/>
</dbReference>
<dbReference type="GeneID" id="93570087"/>
<protein>
    <submittedName>
        <fullName evidence="2">Uncharacterized protein</fullName>
    </submittedName>
</protein>
<feature type="compositionally biased region" description="Basic residues" evidence="1">
    <location>
        <begin position="23"/>
        <end position="32"/>
    </location>
</feature>
<dbReference type="OrthoDB" id="3870679at2759"/>
<feature type="region of interest" description="Disordered" evidence="1">
    <location>
        <begin position="712"/>
        <end position="758"/>
    </location>
</feature>
<feature type="compositionally biased region" description="Basic and acidic residues" evidence="1">
    <location>
        <begin position="443"/>
        <end position="454"/>
    </location>
</feature>
<dbReference type="STRING" id="767769.A0A1L9UM56"/>
<dbReference type="AlphaFoldDB" id="A0A1L9UM56"/>
<feature type="region of interest" description="Disordered" evidence="1">
    <location>
        <begin position="622"/>
        <end position="691"/>
    </location>
</feature>
<feature type="compositionally biased region" description="Low complexity" evidence="1">
    <location>
        <begin position="412"/>
        <end position="425"/>
    </location>
</feature>
<accession>A0A1L9UM56</accession>
<gene>
    <name evidence="2" type="ORF">ASPBRDRAFT_123439</name>
</gene>
<evidence type="ECO:0000313" key="3">
    <source>
        <dbReference type="Proteomes" id="UP000184499"/>
    </source>
</evidence>
<feature type="compositionally biased region" description="Low complexity" evidence="1">
    <location>
        <begin position="432"/>
        <end position="442"/>
    </location>
</feature>
<proteinExistence type="predicted"/>
<dbReference type="VEuPathDB" id="FungiDB:ASPBRDRAFT_123439"/>